<dbReference type="GO" id="GO:0004386">
    <property type="term" value="F:helicase activity"/>
    <property type="evidence" value="ECO:0007669"/>
    <property type="project" value="UniProtKB-KW"/>
</dbReference>
<keyword evidence="9" id="KW-0067">ATP-binding</keyword>
<dbReference type="GO" id="GO:0003723">
    <property type="term" value="F:RNA binding"/>
    <property type="evidence" value="ECO:0007669"/>
    <property type="project" value="UniProtKB-UniRule"/>
</dbReference>
<evidence type="ECO:0000256" key="6">
    <source>
        <dbReference type="ARBA" id="ARBA00022741"/>
    </source>
</evidence>
<dbReference type="Pfam" id="PF00636">
    <property type="entry name" value="Ribonuclease_3"/>
    <property type="match status" value="2"/>
</dbReference>
<dbReference type="PROSITE" id="PS51194">
    <property type="entry name" value="HELICASE_CTER"/>
    <property type="match status" value="1"/>
</dbReference>
<dbReference type="SUPFAM" id="SSF52540">
    <property type="entry name" value="P-loop containing nucleoside triphosphate hydrolases"/>
    <property type="match status" value="1"/>
</dbReference>
<protein>
    <recommendedName>
        <fullName evidence="23">Dicer-like protein 2</fullName>
    </recommendedName>
</protein>
<dbReference type="Gene3D" id="3.30.160.20">
    <property type="match status" value="1"/>
</dbReference>
<dbReference type="InterPro" id="IPR014001">
    <property type="entry name" value="Helicase_ATP-bd"/>
</dbReference>
<feature type="non-terminal residue" evidence="21">
    <location>
        <position position="1"/>
    </location>
</feature>
<keyword evidence="11 14" id="KW-0694">RNA-binding</keyword>
<dbReference type="InterPro" id="IPR038248">
    <property type="entry name" value="Dicer_dimer_sf"/>
</dbReference>
<evidence type="ECO:0000256" key="15">
    <source>
        <dbReference type="SAM" id="MobiDB-lite"/>
    </source>
</evidence>
<dbReference type="EMBL" id="QWIJ01000030">
    <property type="protein sequence ID" value="RMX89428.1"/>
    <property type="molecule type" value="Genomic_DNA"/>
</dbReference>
<organism evidence="21 22">
    <name type="scientific">Hortaea werneckii</name>
    <name type="common">Black yeast</name>
    <name type="synonym">Cladosporium werneckii</name>
    <dbReference type="NCBI Taxonomy" id="91943"/>
    <lineage>
        <taxon>Eukaryota</taxon>
        <taxon>Fungi</taxon>
        <taxon>Dikarya</taxon>
        <taxon>Ascomycota</taxon>
        <taxon>Pezizomycotina</taxon>
        <taxon>Dothideomycetes</taxon>
        <taxon>Dothideomycetidae</taxon>
        <taxon>Mycosphaerellales</taxon>
        <taxon>Teratosphaeriaceae</taxon>
        <taxon>Hortaea</taxon>
    </lineage>
</organism>
<comment type="cofactor">
    <cofactor evidence="1">
        <name>Mn(2+)</name>
        <dbReference type="ChEBI" id="CHEBI:29035"/>
    </cofactor>
</comment>
<dbReference type="PROSITE" id="PS51327">
    <property type="entry name" value="DICER_DSRBF"/>
    <property type="match status" value="1"/>
</dbReference>
<keyword evidence="5" id="KW-0677">Repeat</keyword>
<dbReference type="InterPro" id="IPR011545">
    <property type="entry name" value="DEAD/DEAH_box_helicase_dom"/>
</dbReference>
<dbReference type="Pfam" id="PF03368">
    <property type="entry name" value="Dicer_dimer"/>
    <property type="match status" value="1"/>
</dbReference>
<dbReference type="InterPro" id="IPR005034">
    <property type="entry name" value="Dicer_dimerisation"/>
</dbReference>
<comment type="similarity">
    <text evidence="14">Belongs to the helicase family. Dicer subfamily.</text>
</comment>
<dbReference type="GO" id="GO:0050688">
    <property type="term" value="P:regulation of defense response to virus"/>
    <property type="evidence" value="ECO:0007669"/>
    <property type="project" value="UniProtKB-KW"/>
</dbReference>
<evidence type="ECO:0000313" key="22">
    <source>
        <dbReference type="Proteomes" id="UP000281245"/>
    </source>
</evidence>
<dbReference type="PANTHER" id="PTHR14950">
    <property type="entry name" value="DICER-RELATED"/>
    <property type="match status" value="1"/>
</dbReference>
<evidence type="ECO:0000256" key="7">
    <source>
        <dbReference type="ARBA" id="ARBA00022801"/>
    </source>
</evidence>
<evidence type="ECO:0000256" key="14">
    <source>
        <dbReference type="PROSITE-ProRule" id="PRU00657"/>
    </source>
</evidence>
<reference evidence="21 22" key="1">
    <citation type="journal article" date="2018" name="BMC Genomics">
        <title>Genomic evidence for intraspecific hybridization in a clonal and extremely halotolerant yeast.</title>
        <authorList>
            <person name="Gostincar C."/>
            <person name="Stajich J.E."/>
            <person name="Zupancic J."/>
            <person name="Zalar P."/>
            <person name="Gunde-Cimerman N."/>
        </authorList>
    </citation>
    <scope>NUCLEOTIDE SEQUENCE [LARGE SCALE GENOMIC DNA]</scope>
    <source>
        <strain evidence="21 22">EXF-6656</strain>
    </source>
</reference>
<evidence type="ECO:0000256" key="10">
    <source>
        <dbReference type="ARBA" id="ARBA00022842"/>
    </source>
</evidence>
<comment type="caution">
    <text evidence="21">The sequence shown here is derived from an EMBL/GenBank/DDBJ whole genome shotgun (WGS) entry which is preliminary data.</text>
</comment>
<feature type="domain" description="RNase III" evidence="17">
    <location>
        <begin position="1155"/>
        <end position="1353"/>
    </location>
</feature>
<dbReference type="InterPro" id="IPR000999">
    <property type="entry name" value="RNase_III_dom"/>
</dbReference>
<comment type="cofactor">
    <cofactor evidence="2">
        <name>Mg(2+)</name>
        <dbReference type="ChEBI" id="CHEBI:18420"/>
    </cofactor>
</comment>
<dbReference type="SMART" id="SM00535">
    <property type="entry name" value="RIBOc"/>
    <property type="match status" value="2"/>
</dbReference>
<evidence type="ECO:0000256" key="8">
    <source>
        <dbReference type="ARBA" id="ARBA00022806"/>
    </source>
</evidence>
<dbReference type="Gene3D" id="1.10.1520.10">
    <property type="entry name" value="Ribonuclease III domain"/>
    <property type="match status" value="2"/>
</dbReference>
<dbReference type="PANTHER" id="PTHR14950:SF37">
    <property type="entry name" value="ENDORIBONUCLEASE DICER"/>
    <property type="match status" value="1"/>
</dbReference>
<dbReference type="InterPro" id="IPR036389">
    <property type="entry name" value="RNase_III_sf"/>
</dbReference>
<dbReference type="GO" id="GO:0030422">
    <property type="term" value="P:siRNA processing"/>
    <property type="evidence" value="ECO:0007669"/>
    <property type="project" value="TreeGrafter"/>
</dbReference>
<dbReference type="GO" id="GO:0046872">
    <property type="term" value="F:metal ion binding"/>
    <property type="evidence" value="ECO:0007669"/>
    <property type="project" value="UniProtKB-KW"/>
</dbReference>
<evidence type="ECO:0000259" key="16">
    <source>
        <dbReference type="PROSITE" id="PS50137"/>
    </source>
</evidence>
<name>A0A3M6XFW1_HORWE</name>
<evidence type="ECO:0000256" key="11">
    <source>
        <dbReference type="ARBA" id="ARBA00022884"/>
    </source>
</evidence>
<dbReference type="PROSITE" id="PS51192">
    <property type="entry name" value="HELICASE_ATP_BIND_1"/>
    <property type="match status" value="1"/>
</dbReference>
<evidence type="ECO:0000256" key="4">
    <source>
        <dbReference type="ARBA" id="ARBA00022723"/>
    </source>
</evidence>
<dbReference type="Gene3D" id="3.40.50.300">
    <property type="entry name" value="P-loop containing nucleotide triphosphate hydrolases"/>
    <property type="match status" value="2"/>
</dbReference>
<evidence type="ECO:0000256" key="13">
    <source>
        <dbReference type="ARBA" id="ARBA00023211"/>
    </source>
</evidence>
<dbReference type="Pfam" id="PF00270">
    <property type="entry name" value="DEAD"/>
    <property type="match status" value="1"/>
</dbReference>
<dbReference type="PROSITE" id="PS50142">
    <property type="entry name" value="RNASE_3_2"/>
    <property type="match status" value="2"/>
</dbReference>
<dbReference type="SUPFAM" id="SSF69065">
    <property type="entry name" value="RNase III domain-like"/>
    <property type="match status" value="2"/>
</dbReference>
<keyword evidence="10" id="KW-0460">Magnesium</keyword>
<feature type="domain" description="DRBM" evidence="16">
    <location>
        <begin position="1387"/>
        <end position="1460"/>
    </location>
</feature>
<feature type="compositionally biased region" description="Basic and acidic residues" evidence="15">
    <location>
        <begin position="1465"/>
        <end position="1474"/>
    </location>
</feature>
<dbReference type="SUPFAM" id="SSF54768">
    <property type="entry name" value="dsRNA-binding domain-like"/>
    <property type="match status" value="1"/>
</dbReference>
<accession>A0A3M6XFW1</accession>
<dbReference type="GO" id="GO:0005634">
    <property type="term" value="C:nucleus"/>
    <property type="evidence" value="ECO:0007669"/>
    <property type="project" value="TreeGrafter"/>
</dbReference>
<evidence type="ECO:0000256" key="2">
    <source>
        <dbReference type="ARBA" id="ARBA00001946"/>
    </source>
</evidence>
<feature type="domain" description="Helicase ATP-binding" evidence="18">
    <location>
        <begin position="80"/>
        <end position="247"/>
    </location>
</feature>
<dbReference type="GO" id="GO:0005737">
    <property type="term" value="C:cytoplasm"/>
    <property type="evidence" value="ECO:0007669"/>
    <property type="project" value="TreeGrafter"/>
</dbReference>
<feature type="compositionally biased region" description="Acidic residues" evidence="15">
    <location>
        <begin position="1486"/>
        <end position="1497"/>
    </location>
</feature>
<evidence type="ECO:0000256" key="3">
    <source>
        <dbReference type="ARBA" id="ARBA00022721"/>
    </source>
</evidence>
<dbReference type="InterPro" id="IPR027417">
    <property type="entry name" value="P-loop_NTPase"/>
</dbReference>
<keyword evidence="6" id="KW-0547">Nucleotide-binding</keyword>
<dbReference type="Gene3D" id="3.30.160.380">
    <property type="entry name" value="Dicer dimerisation domain"/>
    <property type="match status" value="1"/>
</dbReference>
<evidence type="ECO:0000256" key="12">
    <source>
        <dbReference type="ARBA" id="ARBA00023118"/>
    </source>
</evidence>
<feature type="domain" description="Helicase C-terminal" evidence="19">
    <location>
        <begin position="429"/>
        <end position="589"/>
    </location>
</feature>
<dbReference type="VEuPathDB" id="FungiDB:BTJ68_08655"/>
<dbReference type="OrthoDB" id="416741at2759"/>
<dbReference type="InterPro" id="IPR014720">
    <property type="entry name" value="dsRBD_dom"/>
</dbReference>
<evidence type="ECO:0000259" key="20">
    <source>
        <dbReference type="PROSITE" id="PS51327"/>
    </source>
</evidence>
<evidence type="ECO:0000259" key="17">
    <source>
        <dbReference type="PROSITE" id="PS50142"/>
    </source>
</evidence>
<dbReference type="SMART" id="SM00487">
    <property type="entry name" value="DEXDc"/>
    <property type="match status" value="1"/>
</dbReference>
<evidence type="ECO:0000256" key="9">
    <source>
        <dbReference type="ARBA" id="ARBA00022840"/>
    </source>
</evidence>
<dbReference type="SMART" id="SM00490">
    <property type="entry name" value="HELICc"/>
    <property type="match status" value="1"/>
</dbReference>
<evidence type="ECO:0000256" key="1">
    <source>
        <dbReference type="ARBA" id="ARBA00001936"/>
    </source>
</evidence>
<dbReference type="GO" id="GO:0005524">
    <property type="term" value="F:ATP binding"/>
    <property type="evidence" value="ECO:0007669"/>
    <property type="project" value="UniProtKB-KW"/>
</dbReference>
<evidence type="ECO:0000259" key="19">
    <source>
        <dbReference type="PROSITE" id="PS51194"/>
    </source>
</evidence>
<dbReference type="PROSITE" id="PS00517">
    <property type="entry name" value="RNASE_3_1"/>
    <property type="match status" value="1"/>
</dbReference>
<dbReference type="PROSITE" id="PS50137">
    <property type="entry name" value="DS_RBD"/>
    <property type="match status" value="1"/>
</dbReference>
<evidence type="ECO:0000256" key="5">
    <source>
        <dbReference type="ARBA" id="ARBA00022737"/>
    </source>
</evidence>
<dbReference type="Proteomes" id="UP000281245">
    <property type="component" value="Unassembled WGS sequence"/>
</dbReference>
<evidence type="ECO:0000313" key="21">
    <source>
        <dbReference type="EMBL" id="RMX89428.1"/>
    </source>
</evidence>
<keyword evidence="7" id="KW-0378">Hydrolase</keyword>
<sequence length="1497" mass="168010">SEATSRYWRINITFRHTVLSRIADVTWPGLTRESSALHRNLVETQRQRIVEADVMDASNAMTTAGASQSEIRLRSYQQEMLDASLGKNIIVAMDTGSGKTHVAVARILAELEKSDPAKIVWFMCPSVALSHQQYNFVRENLPSAYQVISLMGSDGVDKWTDQRLWDAVLTNVRVIVGTPAVLMDALTHGFVRIRRLALLVIDEAHRCVKSSPVNNIMRMFYYPSKSRGEAVPGILGLSASPVMNNKEGSLEQIEWNLDAVAMTPREERHELAKYVHPPEIIKVIFGASSAFTYPSSSKLCNVLHEAAENYDFTSDPYLIDLRQQDDEWAQRQVEKFYRKRRTYSSDQVRTLSRRAQTLFEQLGQYAAEWYVTSYIDRLRSSVSAETIVLPEVSSKEQQHVLGIFTGIYGNFTRNETNKTGEPLSDKVVNLIDLLCRQASPHFRGIVFVEQRAVVSTLMQLLRNSQNIAANFNIGGFVGTSSYANRKSSVADLTEAKVYQQDLEAFRKGEKNLIIATNVLEEGIDVPACNHVICFDMPKNLTSFVQGRGRARQKGSKYFLFIPEDDMRADTAKWQRQEEQMTLAYMDDKRSHEAASDLTEDDEALGKRVYKIESTGALLTLDNAKAHLYHFCAVSTLHVGNAVDVRPEFSPNQGEGDKLWTCTVTLPAFVHPEVRTATSAESWKTEEVAIKDAAFEAYVGLHKAGLVNDNLLPLAHDYGPELGQDHIDQPSIITMSEQRSIWPNLAQRRESNQTLHPCVIRLTCDSVEEFSVIIWLPTELRGNQTFPLYWNEHIVYECRILPRTSDCPNDHDAYPQSEDGIHRLQQHTFAVLRSVHGNRMPNEQLDLVPLLSPPLYISEGNFPAKRCFEEGRDLINCGLVRVKSQAGRAYIFQRFAEQETAEGGDTEPSIIVTPFPKRRDFLHPVEERQGVNAAYTTEQAFPLSDCTIDHLPMKHSVLAAFLPSILHRIEVRLLAQELQETLLADVGIRDDSLVSEAISSPAAHDGTDYNRLEYLGDAVLKFCAHRQVTAQHPTWPEGFLQLEKSRIVCNFTLTKAALKAGLDAFVLTKSFTGSKWRPPFISEVLSDEGNGTRDLSSKVLADVVEALIGAAMVDGGLTKAYKCIQTLLQNEMWYDESVTFNTLTPISTHLGNHSSLDTLEHLVGHQFKHKPLLIEAITHASLPFQRNGGMSYERLEFLGDAVLDLIIVPKLFAHPRKLRHWELHSVHEALVNGLFLGFCCMKYGISQDQYSVTNTAGQNQQEAGPEILSSTRKIHLHDFLRAGGEVMRVKRNALQAYQQFHSTIDSAFTRTREGESNQREGRDYPWTQFLALNPPKFLSDIVESLLGALYLDTRGDTAKCEAFLTRLGILDYMSRILDDGNMMIEVKSPKERLGIAAGNAVVKYVSSTVQLDGEGSAEKGRKRFHCVVEVDGKIVAAESGETSRAEAENRAALAAVKALREQIVDQPAMEKDSVSSRKRKLAGSERDWEEADMNENAV</sequence>
<dbReference type="CDD" id="cd00593">
    <property type="entry name" value="RIBOc"/>
    <property type="match status" value="2"/>
</dbReference>
<feature type="domain" description="RNase III" evidence="17">
    <location>
        <begin position="974"/>
        <end position="1115"/>
    </location>
</feature>
<keyword evidence="13" id="KW-0464">Manganese</keyword>
<dbReference type="Pfam" id="PF00271">
    <property type="entry name" value="Helicase_C"/>
    <property type="match status" value="1"/>
</dbReference>
<keyword evidence="3" id="KW-0930">Antiviral protein</keyword>
<feature type="region of interest" description="Disordered" evidence="15">
    <location>
        <begin position="1465"/>
        <end position="1497"/>
    </location>
</feature>
<dbReference type="Pfam" id="PF00035">
    <property type="entry name" value="dsrm"/>
    <property type="match status" value="1"/>
</dbReference>
<evidence type="ECO:0000259" key="18">
    <source>
        <dbReference type="PROSITE" id="PS51192"/>
    </source>
</evidence>
<keyword evidence="8" id="KW-0347">Helicase</keyword>
<proteinExistence type="inferred from homology"/>
<dbReference type="GO" id="GO:0004525">
    <property type="term" value="F:ribonuclease III activity"/>
    <property type="evidence" value="ECO:0007669"/>
    <property type="project" value="InterPro"/>
</dbReference>
<dbReference type="GO" id="GO:0051607">
    <property type="term" value="P:defense response to virus"/>
    <property type="evidence" value="ECO:0007669"/>
    <property type="project" value="UniProtKB-KW"/>
</dbReference>
<dbReference type="InterPro" id="IPR001650">
    <property type="entry name" value="Helicase_C-like"/>
</dbReference>
<feature type="domain" description="Dicer dsRNA-binding fold" evidence="20">
    <location>
        <begin position="623"/>
        <end position="720"/>
    </location>
</feature>
<keyword evidence="12" id="KW-0051">Antiviral defense</keyword>
<gene>
    <name evidence="21" type="ORF">D0869_00892</name>
</gene>
<evidence type="ECO:0008006" key="23">
    <source>
        <dbReference type="Google" id="ProtNLM"/>
    </source>
</evidence>
<keyword evidence="4" id="KW-0479">Metal-binding</keyword>